<keyword evidence="2" id="KW-1185">Reference proteome</keyword>
<dbReference type="Proteomes" id="UP000789901">
    <property type="component" value="Unassembled WGS sequence"/>
</dbReference>
<sequence length="184" mass="21541">MPEYELNLFKFEHSHQNGIGIKKNEFKDERENKDQIIGQLKSTDINNGELRKVNMLAPVKDRDDHKNKSQMPIYPSKSIEVGYTNATLDPWYCNHSDNDMVKDGKPVFRQEWISEGKSTKPSRYKDGKRKYVPERLKTINNIATSYHQKIPEDIMLIIFLSRNSSEEKWVNRGLVPRVHGYITC</sequence>
<comment type="caution">
    <text evidence="1">The sequence shown here is derived from an EMBL/GenBank/DDBJ whole genome shotgun (WGS) entry which is preliminary data.</text>
</comment>
<evidence type="ECO:0000313" key="2">
    <source>
        <dbReference type="Proteomes" id="UP000789901"/>
    </source>
</evidence>
<organism evidence="1 2">
    <name type="scientific">Gigaspora margarita</name>
    <dbReference type="NCBI Taxonomy" id="4874"/>
    <lineage>
        <taxon>Eukaryota</taxon>
        <taxon>Fungi</taxon>
        <taxon>Fungi incertae sedis</taxon>
        <taxon>Mucoromycota</taxon>
        <taxon>Glomeromycotina</taxon>
        <taxon>Glomeromycetes</taxon>
        <taxon>Diversisporales</taxon>
        <taxon>Gigasporaceae</taxon>
        <taxon>Gigaspora</taxon>
    </lineage>
</organism>
<name>A0ABM8VZJ7_GIGMA</name>
<protein>
    <submittedName>
        <fullName evidence="1">45831_t:CDS:1</fullName>
    </submittedName>
</protein>
<dbReference type="EMBL" id="CAJVQB010000396">
    <property type="protein sequence ID" value="CAG8486481.1"/>
    <property type="molecule type" value="Genomic_DNA"/>
</dbReference>
<proteinExistence type="predicted"/>
<gene>
    <name evidence="1" type="ORF">GMARGA_LOCUS1504</name>
</gene>
<accession>A0ABM8VZJ7</accession>
<reference evidence="1 2" key="1">
    <citation type="submission" date="2021-06" db="EMBL/GenBank/DDBJ databases">
        <authorList>
            <person name="Kallberg Y."/>
            <person name="Tangrot J."/>
            <person name="Rosling A."/>
        </authorList>
    </citation>
    <scope>NUCLEOTIDE SEQUENCE [LARGE SCALE GENOMIC DNA]</scope>
    <source>
        <strain evidence="1 2">120-4 pot B 10/14</strain>
    </source>
</reference>
<evidence type="ECO:0000313" key="1">
    <source>
        <dbReference type="EMBL" id="CAG8486481.1"/>
    </source>
</evidence>